<organism evidence="2 3">
    <name type="scientific">Rhodococcoides trifolii</name>
    <dbReference type="NCBI Taxonomy" id="908250"/>
    <lineage>
        <taxon>Bacteria</taxon>
        <taxon>Bacillati</taxon>
        <taxon>Actinomycetota</taxon>
        <taxon>Actinomycetes</taxon>
        <taxon>Mycobacteriales</taxon>
        <taxon>Nocardiaceae</taxon>
        <taxon>Rhodococcoides</taxon>
    </lineage>
</organism>
<dbReference type="AlphaFoldDB" id="A0A917FPV0"/>
<evidence type="ECO:0000256" key="1">
    <source>
        <dbReference type="SAM" id="Phobius"/>
    </source>
</evidence>
<dbReference type="EMBL" id="BMCU01000001">
    <property type="protein sequence ID" value="GGF93460.1"/>
    <property type="molecule type" value="Genomic_DNA"/>
</dbReference>
<evidence type="ECO:0000313" key="2">
    <source>
        <dbReference type="EMBL" id="GGF93460.1"/>
    </source>
</evidence>
<proteinExistence type="predicted"/>
<accession>A0A917FPV0</accession>
<keyword evidence="3" id="KW-1185">Reference proteome</keyword>
<reference evidence="2" key="1">
    <citation type="journal article" date="2014" name="Int. J. Syst. Evol. Microbiol.">
        <title>Complete genome sequence of Corynebacterium casei LMG S-19264T (=DSM 44701T), isolated from a smear-ripened cheese.</title>
        <authorList>
            <consortium name="US DOE Joint Genome Institute (JGI-PGF)"/>
            <person name="Walter F."/>
            <person name="Albersmeier A."/>
            <person name="Kalinowski J."/>
            <person name="Ruckert C."/>
        </authorList>
    </citation>
    <scope>NUCLEOTIDE SEQUENCE</scope>
    <source>
        <strain evidence="2">CCM 7905</strain>
    </source>
</reference>
<dbReference type="Proteomes" id="UP000654257">
    <property type="component" value="Unassembled WGS sequence"/>
</dbReference>
<sequence>MTAIGTEFARVLTRWNPSGITRLRAALDAPDPYPRIRVVADHGVDVDGVLGRLADSCPDPHHTDAPAGIALVLLDASAPIGRAMLTRLRQVPDSTRVVIVLDGIDRHQDWDVVAARNRTLLAEYVPRLATVPIRPAASRVVDDRSEIATDLAAAAAGTAAEWESRNLLCLVDEVVGEARRSLAAHARTAAADANLAAARSERGDLIAERARAGADRSSLVRSRIQRVRLDALHDVGSEIRAVSTAATHAIDRAGTAAMRTFPVDFAREIDSAASRLDRSVGGRLDSVRNEIGGPDVASTAVVAPTDIDTVPAARSRGADEWLAGLVGLSAGAGFARLIGALTGPTPVLSWILTTVLALAVGGTTVAVRRRAADRATLRRWATEIVADVRPRWEQSILSALLDAEATITASLTAAARDRTKAVDRLMVGVDDRIRAGAAEVAGRNAAYERDLAALERGADAVRRAVEPRTAGVRPSP</sequence>
<dbReference type="RefSeq" id="WP_188543042.1">
    <property type="nucleotide sequence ID" value="NZ_BMCU01000001.1"/>
</dbReference>
<evidence type="ECO:0000313" key="3">
    <source>
        <dbReference type="Proteomes" id="UP000654257"/>
    </source>
</evidence>
<name>A0A917FPV0_9NOCA</name>
<comment type="caution">
    <text evidence="2">The sequence shown here is derived from an EMBL/GenBank/DDBJ whole genome shotgun (WGS) entry which is preliminary data.</text>
</comment>
<keyword evidence="1" id="KW-1133">Transmembrane helix</keyword>
<feature type="transmembrane region" description="Helical" evidence="1">
    <location>
        <begin position="347"/>
        <end position="367"/>
    </location>
</feature>
<keyword evidence="1" id="KW-0472">Membrane</keyword>
<reference evidence="2" key="2">
    <citation type="submission" date="2020-09" db="EMBL/GenBank/DDBJ databases">
        <authorList>
            <person name="Sun Q."/>
            <person name="Sedlacek I."/>
        </authorList>
    </citation>
    <scope>NUCLEOTIDE SEQUENCE</scope>
    <source>
        <strain evidence="2">CCM 7905</strain>
    </source>
</reference>
<gene>
    <name evidence="2" type="ORF">GCM10007304_04180</name>
</gene>
<protein>
    <submittedName>
        <fullName evidence="2">Uncharacterized protein</fullName>
    </submittedName>
</protein>
<keyword evidence="1" id="KW-0812">Transmembrane</keyword>